<proteinExistence type="predicted"/>
<sequence>MASDDRRNRLDHIPAGLSSRRYARSAPSRTGGPAACSCELADHTDDQDPLGPSPQAGVAEHHAAWHAPHTALDLPDRGADEQQMTDGQLRVRVAAYDREKTWAPDWVADDLAAAHEQAQRHHTDAELWSARAATLGDPTEREQLLAAAAEARDAAERAAELEIVDDARASW</sequence>
<comment type="caution">
    <text evidence="2">The sequence shown here is derived from an EMBL/GenBank/DDBJ whole genome shotgun (WGS) entry which is preliminary data.</text>
</comment>
<dbReference type="Proteomes" id="UP001500325">
    <property type="component" value="Unassembled WGS sequence"/>
</dbReference>
<gene>
    <name evidence="2" type="ORF">GCM10023215_39390</name>
</gene>
<feature type="compositionally biased region" description="Low complexity" evidence="1">
    <location>
        <begin position="18"/>
        <end position="29"/>
    </location>
</feature>
<feature type="compositionally biased region" description="Basic and acidic residues" evidence="1">
    <location>
        <begin position="1"/>
        <end position="12"/>
    </location>
</feature>
<feature type="region of interest" description="Disordered" evidence="1">
    <location>
        <begin position="1"/>
        <end position="56"/>
    </location>
</feature>
<organism evidence="2 3">
    <name type="scientific">Pseudonocardia yuanmonensis</name>
    <dbReference type="NCBI Taxonomy" id="1095914"/>
    <lineage>
        <taxon>Bacteria</taxon>
        <taxon>Bacillati</taxon>
        <taxon>Actinomycetota</taxon>
        <taxon>Actinomycetes</taxon>
        <taxon>Pseudonocardiales</taxon>
        <taxon>Pseudonocardiaceae</taxon>
        <taxon>Pseudonocardia</taxon>
    </lineage>
</organism>
<protein>
    <submittedName>
        <fullName evidence="2">Uncharacterized protein</fullName>
    </submittedName>
</protein>
<evidence type="ECO:0000313" key="3">
    <source>
        <dbReference type="Proteomes" id="UP001500325"/>
    </source>
</evidence>
<accession>A0ABP8X1Y0</accession>
<name>A0ABP8X1Y0_9PSEU</name>
<reference evidence="3" key="1">
    <citation type="journal article" date="2019" name="Int. J. Syst. Evol. Microbiol.">
        <title>The Global Catalogue of Microorganisms (GCM) 10K type strain sequencing project: providing services to taxonomists for standard genome sequencing and annotation.</title>
        <authorList>
            <consortium name="The Broad Institute Genomics Platform"/>
            <consortium name="The Broad Institute Genome Sequencing Center for Infectious Disease"/>
            <person name="Wu L."/>
            <person name="Ma J."/>
        </authorList>
    </citation>
    <scope>NUCLEOTIDE SEQUENCE [LARGE SCALE GENOMIC DNA]</scope>
    <source>
        <strain evidence="3">JCM 18055</strain>
    </source>
</reference>
<dbReference type="EMBL" id="BAABIC010000013">
    <property type="protein sequence ID" value="GAA4697315.1"/>
    <property type="molecule type" value="Genomic_DNA"/>
</dbReference>
<evidence type="ECO:0000313" key="2">
    <source>
        <dbReference type="EMBL" id="GAA4697315.1"/>
    </source>
</evidence>
<keyword evidence="3" id="KW-1185">Reference proteome</keyword>
<evidence type="ECO:0000256" key="1">
    <source>
        <dbReference type="SAM" id="MobiDB-lite"/>
    </source>
</evidence>